<organism evidence="2">
    <name type="scientific">Arundo donax</name>
    <name type="common">Giant reed</name>
    <name type="synonym">Donax arundinaceus</name>
    <dbReference type="NCBI Taxonomy" id="35708"/>
    <lineage>
        <taxon>Eukaryota</taxon>
        <taxon>Viridiplantae</taxon>
        <taxon>Streptophyta</taxon>
        <taxon>Embryophyta</taxon>
        <taxon>Tracheophyta</taxon>
        <taxon>Spermatophyta</taxon>
        <taxon>Magnoliopsida</taxon>
        <taxon>Liliopsida</taxon>
        <taxon>Poales</taxon>
        <taxon>Poaceae</taxon>
        <taxon>PACMAD clade</taxon>
        <taxon>Arundinoideae</taxon>
        <taxon>Arundineae</taxon>
        <taxon>Arundo</taxon>
    </lineage>
</organism>
<sequence>MESTTAVRSAPPRSITGAVAADGSWPGRPARAWGGSSGLGTWKMRGTCVPPEATRTRTPASVASSARSSAVRS</sequence>
<proteinExistence type="predicted"/>
<evidence type="ECO:0000256" key="1">
    <source>
        <dbReference type="SAM" id="MobiDB-lite"/>
    </source>
</evidence>
<reference evidence="2" key="1">
    <citation type="submission" date="2014-09" db="EMBL/GenBank/DDBJ databases">
        <authorList>
            <person name="Magalhaes I.L.F."/>
            <person name="Oliveira U."/>
            <person name="Santos F.R."/>
            <person name="Vidigal T.H.D.A."/>
            <person name="Brescovit A.D."/>
            <person name="Santos A.J."/>
        </authorList>
    </citation>
    <scope>NUCLEOTIDE SEQUENCE</scope>
    <source>
        <tissue evidence="2">Shoot tissue taken approximately 20 cm above the soil surface</tissue>
    </source>
</reference>
<feature type="compositionally biased region" description="Low complexity" evidence="1">
    <location>
        <begin position="56"/>
        <end position="73"/>
    </location>
</feature>
<dbReference type="EMBL" id="GBRH01191939">
    <property type="protein sequence ID" value="JAE05957.1"/>
    <property type="molecule type" value="Transcribed_RNA"/>
</dbReference>
<feature type="region of interest" description="Disordered" evidence="1">
    <location>
        <begin position="1"/>
        <end position="73"/>
    </location>
</feature>
<protein>
    <submittedName>
        <fullName evidence="2">Uncharacterized protein</fullName>
    </submittedName>
</protein>
<dbReference type="AlphaFoldDB" id="A0A0A9F0U3"/>
<accession>A0A0A9F0U3</accession>
<name>A0A0A9F0U3_ARUDO</name>
<reference evidence="2" key="2">
    <citation type="journal article" date="2015" name="Data Brief">
        <title>Shoot transcriptome of the giant reed, Arundo donax.</title>
        <authorList>
            <person name="Barrero R.A."/>
            <person name="Guerrero F.D."/>
            <person name="Moolhuijzen P."/>
            <person name="Goolsby J.A."/>
            <person name="Tidwell J."/>
            <person name="Bellgard S.E."/>
            <person name="Bellgard M.I."/>
        </authorList>
    </citation>
    <scope>NUCLEOTIDE SEQUENCE</scope>
    <source>
        <tissue evidence="2">Shoot tissue taken approximately 20 cm above the soil surface</tissue>
    </source>
</reference>
<evidence type="ECO:0000313" key="2">
    <source>
        <dbReference type="EMBL" id="JAE05957.1"/>
    </source>
</evidence>